<dbReference type="PANTHER" id="PTHR35562">
    <property type="entry name" value="DNA ENDONUCLEASE SMRA-RELATED"/>
    <property type="match status" value="1"/>
</dbReference>
<dbReference type="SUPFAM" id="SSF160443">
    <property type="entry name" value="SMR domain-like"/>
    <property type="match status" value="1"/>
</dbReference>
<protein>
    <submittedName>
        <fullName evidence="3">DNA-nicking endonuclease, Smr domain</fullName>
    </submittedName>
</protein>
<dbReference type="Proteomes" id="UP000199533">
    <property type="component" value="Unassembled WGS sequence"/>
</dbReference>
<organism evidence="3 4">
    <name type="scientific">Nitrosomonas aestuarii</name>
    <dbReference type="NCBI Taxonomy" id="52441"/>
    <lineage>
        <taxon>Bacteria</taxon>
        <taxon>Pseudomonadati</taxon>
        <taxon>Pseudomonadota</taxon>
        <taxon>Betaproteobacteria</taxon>
        <taxon>Nitrosomonadales</taxon>
        <taxon>Nitrosomonadaceae</taxon>
        <taxon>Nitrosomonas</taxon>
    </lineage>
</organism>
<keyword evidence="3" id="KW-0540">Nuclease</keyword>
<dbReference type="SMART" id="SM00463">
    <property type="entry name" value="SMR"/>
    <property type="match status" value="1"/>
</dbReference>
<evidence type="ECO:0000313" key="3">
    <source>
        <dbReference type="EMBL" id="SFK86982.1"/>
    </source>
</evidence>
<dbReference type="PROSITE" id="PS50828">
    <property type="entry name" value="SMR"/>
    <property type="match status" value="1"/>
</dbReference>
<keyword evidence="3" id="KW-0378">Hydrolase</keyword>
<feature type="domain" description="Smr" evidence="2">
    <location>
        <begin position="100"/>
        <end position="181"/>
    </location>
</feature>
<dbReference type="InterPro" id="IPR036063">
    <property type="entry name" value="Smr_dom_sf"/>
</dbReference>
<dbReference type="InterPro" id="IPR002625">
    <property type="entry name" value="Smr_dom"/>
</dbReference>
<dbReference type="Gene3D" id="3.30.1370.110">
    <property type="match status" value="1"/>
</dbReference>
<feature type="region of interest" description="Disordered" evidence="1">
    <location>
        <begin position="29"/>
        <end position="58"/>
    </location>
</feature>
<name>A0A1I4D0G1_9PROT</name>
<evidence type="ECO:0000256" key="1">
    <source>
        <dbReference type="SAM" id="MobiDB-lite"/>
    </source>
</evidence>
<dbReference type="AlphaFoldDB" id="A0A1I4D0G1"/>
<proteinExistence type="predicted"/>
<evidence type="ECO:0000313" key="4">
    <source>
        <dbReference type="Proteomes" id="UP000199533"/>
    </source>
</evidence>
<reference evidence="4" key="1">
    <citation type="submission" date="2016-10" db="EMBL/GenBank/DDBJ databases">
        <authorList>
            <person name="Varghese N."/>
            <person name="Submissions S."/>
        </authorList>
    </citation>
    <scope>NUCLEOTIDE SEQUENCE [LARGE SCALE GENOMIC DNA]</scope>
    <source>
        <strain evidence="4">Nm69</strain>
    </source>
</reference>
<sequence>MSSKDDTTNTEIDDEALFRAAMQGVAPLTAPDKTVLTLKKPAPRPRRKNLREQLSDADAESNTVNLEIGADDEWSFLRPGVSRQTLRRLKRGYWRIQHRLDLHRLTQEAAKRQLAVFLDESLERNIRCVQIIHGKGLNSKDHMPVLKNRIGSWLAQCHAVLAFCQARPEDGGRGAVMVLLKGR</sequence>
<evidence type="ECO:0000259" key="2">
    <source>
        <dbReference type="PROSITE" id="PS50828"/>
    </source>
</evidence>
<dbReference type="GO" id="GO:0004519">
    <property type="term" value="F:endonuclease activity"/>
    <property type="evidence" value="ECO:0007669"/>
    <property type="project" value="UniProtKB-KW"/>
</dbReference>
<accession>A0A1I4D0G1</accession>
<dbReference type="Pfam" id="PF01713">
    <property type="entry name" value="Smr"/>
    <property type="match status" value="1"/>
</dbReference>
<dbReference type="OrthoDB" id="9808881at2"/>
<keyword evidence="3" id="KW-0255">Endonuclease</keyword>
<gene>
    <name evidence="3" type="ORF">SAMN05216302_101837</name>
</gene>
<dbReference type="PANTHER" id="PTHR35562:SF2">
    <property type="entry name" value="DNA ENDONUCLEASE SMRA-RELATED"/>
    <property type="match status" value="1"/>
</dbReference>
<dbReference type="RefSeq" id="WP_090700425.1">
    <property type="nucleotide sequence ID" value="NZ_FOSP01000018.1"/>
</dbReference>
<keyword evidence="4" id="KW-1185">Reference proteome</keyword>
<dbReference type="STRING" id="52441.SAMN05216302_101837"/>
<dbReference type="EMBL" id="FOSP01000018">
    <property type="protein sequence ID" value="SFK86982.1"/>
    <property type="molecule type" value="Genomic_DNA"/>
</dbReference>